<dbReference type="Pfam" id="PF00619">
    <property type="entry name" value="CARD"/>
    <property type="match status" value="1"/>
</dbReference>
<dbReference type="Pfam" id="PF00531">
    <property type="entry name" value="Death"/>
    <property type="match status" value="1"/>
</dbReference>
<sequence>MDPKHRDILRRMRLELCSQGVADGLVPQYLFQEGIITHEQLEDITSQATCQRRAMKLLDVLPSRGPKAFEVFLKSLSEFPWIRSKLDEICKENLVEKAFDLPNNIKDVCPSDKQLNLLADQLGAEWEKVLGYLGLDHVEIINCKVQNPYSVRTQAMAGLVKWRQHMGRKATFQCLWEALQAAEVHPSTMKTVLQSS</sequence>
<feature type="domain" description="Death" evidence="1">
    <location>
        <begin position="111"/>
        <end position="180"/>
    </location>
</feature>
<dbReference type="SMART" id="SM00114">
    <property type="entry name" value="CARD"/>
    <property type="match status" value="1"/>
</dbReference>
<dbReference type="InterPro" id="IPR001315">
    <property type="entry name" value="CARD"/>
</dbReference>
<dbReference type="SMART" id="SM00005">
    <property type="entry name" value="DEATH"/>
    <property type="match status" value="1"/>
</dbReference>
<reference evidence="3" key="1">
    <citation type="thesis" date="2020" institute="ProQuest LLC" country="789 East Eisenhower Parkway, Ann Arbor, MI, USA">
        <title>Comparative Genomics and Chromosome Evolution.</title>
        <authorList>
            <person name="Mudd A.B."/>
        </authorList>
    </citation>
    <scope>NUCLEOTIDE SEQUENCE</scope>
    <source>
        <strain evidence="3">237g6f4</strain>
        <tissue evidence="3">Blood</tissue>
    </source>
</reference>
<evidence type="ECO:0000259" key="1">
    <source>
        <dbReference type="PROSITE" id="PS50017"/>
    </source>
</evidence>
<dbReference type="AlphaFoldDB" id="A0AAV7A7F9"/>
<accession>A0AAV7A7F9</accession>
<comment type="caution">
    <text evidence="3">The sequence shown here is derived from an EMBL/GenBank/DDBJ whole genome shotgun (WGS) entry which is preliminary data.</text>
</comment>
<dbReference type="GO" id="GO:0042981">
    <property type="term" value="P:regulation of apoptotic process"/>
    <property type="evidence" value="ECO:0007669"/>
    <property type="project" value="InterPro"/>
</dbReference>
<gene>
    <name evidence="3" type="ORF">GDO81_003679</name>
</gene>
<dbReference type="InterPro" id="IPR011029">
    <property type="entry name" value="DEATH-like_dom_sf"/>
</dbReference>
<dbReference type="EMBL" id="WNYA01000010">
    <property type="protein sequence ID" value="KAG8554128.1"/>
    <property type="molecule type" value="Genomic_DNA"/>
</dbReference>
<evidence type="ECO:0000259" key="2">
    <source>
        <dbReference type="PROSITE" id="PS50209"/>
    </source>
</evidence>
<dbReference type="InterPro" id="IPR037939">
    <property type="entry name" value="CRADD"/>
</dbReference>
<protein>
    <recommendedName>
        <fullName evidence="5">CASP2 and RIPK1 domain containing adaptor with death domain</fullName>
    </recommendedName>
</protein>
<dbReference type="InterPro" id="IPR000488">
    <property type="entry name" value="Death_dom"/>
</dbReference>
<dbReference type="PROSITE" id="PS50209">
    <property type="entry name" value="CARD"/>
    <property type="match status" value="1"/>
</dbReference>
<dbReference type="EMBL" id="WNYA01000010">
    <property type="protein sequence ID" value="KAG8554129.1"/>
    <property type="molecule type" value="Genomic_DNA"/>
</dbReference>
<feature type="domain" description="CARD" evidence="2">
    <location>
        <begin position="1"/>
        <end position="78"/>
    </location>
</feature>
<name>A0AAV7A7F9_ENGPU</name>
<dbReference type="PANTHER" id="PTHR15034:SF5">
    <property type="entry name" value="DEATH DOMAIN-CONTAINING PROTEIN CRADD"/>
    <property type="match status" value="1"/>
</dbReference>
<proteinExistence type="predicted"/>
<evidence type="ECO:0000313" key="4">
    <source>
        <dbReference type="Proteomes" id="UP000824782"/>
    </source>
</evidence>
<dbReference type="Gene3D" id="1.10.533.10">
    <property type="entry name" value="Death Domain, Fas"/>
    <property type="match status" value="2"/>
</dbReference>
<dbReference type="Proteomes" id="UP000824782">
    <property type="component" value="Unassembled WGS sequence"/>
</dbReference>
<keyword evidence="4" id="KW-1185">Reference proteome</keyword>
<evidence type="ECO:0008006" key="5">
    <source>
        <dbReference type="Google" id="ProtNLM"/>
    </source>
</evidence>
<dbReference type="GO" id="GO:0007165">
    <property type="term" value="P:signal transduction"/>
    <property type="evidence" value="ECO:0007669"/>
    <property type="project" value="InterPro"/>
</dbReference>
<dbReference type="GO" id="GO:0002020">
    <property type="term" value="F:protease binding"/>
    <property type="evidence" value="ECO:0007669"/>
    <property type="project" value="InterPro"/>
</dbReference>
<organism evidence="3 4">
    <name type="scientific">Engystomops pustulosus</name>
    <name type="common">Tungara frog</name>
    <name type="synonym">Physalaemus pustulosus</name>
    <dbReference type="NCBI Taxonomy" id="76066"/>
    <lineage>
        <taxon>Eukaryota</taxon>
        <taxon>Metazoa</taxon>
        <taxon>Chordata</taxon>
        <taxon>Craniata</taxon>
        <taxon>Vertebrata</taxon>
        <taxon>Euteleostomi</taxon>
        <taxon>Amphibia</taxon>
        <taxon>Batrachia</taxon>
        <taxon>Anura</taxon>
        <taxon>Neobatrachia</taxon>
        <taxon>Hyloidea</taxon>
        <taxon>Leptodactylidae</taxon>
        <taxon>Leiuperinae</taxon>
        <taxon>Engystomops</taxon>
    </lineage>
</organism>
<dbReference type="SUPFAM" id="SSF47986">
    <property type="entry name" value="DEATH domain"/>
    <property type="match status" value="2"/>
</dbReference>
<dbReference type="PROSITE" id="PS50017">
    <property type="entry name" value="DEATH_DOMAIN"/>
    <property type="match status" value="1"/>
</dbReference>
<dbReference type="GO" id="GO:0070513">
    <property type="term" value="F:death domain binding"/>
    <property type="evidence" value="ECO:0007669"/>
    <property type="project" value="InterPro"/>
</dbReference>
<dbReference type="PANTHER" id="PTHR15034">
    <property type="entry name" value="DEATH DOMAIN-CONTAINING PROTEIN CRADD"/>
    <property type="match status" value="1"/>
</dbReference>
<evidence type="ECO:0000313" key="3">
    <source>
        <dbReference type="EMBL" id="KAG8554128.1"/>
    </source>
</evidence>